<comment type="caution">
    <text evidence="2">The sequence shown here is derived from an EMBL/GenBank/DDBJ whole genome shotgun (WGS) entry which is preliminary data.</text>
</comment>
<evidence type="ECO:0000313" key="2">
    <source>
        <dbReference type="EMBL" id="KAF2437061.1"/>
    </source>
</evidence>
<dbReference type="EMBL" id="MU007009">
    <property type="protein sequence ID" value="KAF2437061.1"/>
    <property type="molecule type" value="Genomic_DNA"/>
</dbReference>
<keyword evidence="3" id="KW-1185">Reference proteome</keyword>
<dbReference type="AlphaFoldDB" id="A0A9P4U4V5"/>
<sequence length="538" mass="60666">MELHSSNRTKAHDELETTILEASLHGMPVETIEQISAALLEPTPDDIVARERLLRCSRRVLPYQDLINLDGLSGLMALRLTCRVLEIKTLHWFATRLFSDIQIMLEPTSLGMLHEIAQNDFFRRHITSLTLHGWLLDDGVRKDQELEEGADTWEDEEPEEDALSMKSFEEIVDNALESSTYTLLVRAQKLFRHGGAQKLLEDILKLLPGLITFKFNDVLQKQKPGFSGWADCQRGHAFKVGRGCLGVHRMEQLTSIRPAIVQNDEFLCSVLSSGILAIMTCQPALETVFFTMNHSNIGPDQSMPLLSRVFKVIPQGSQFRSLTTFAADFGRMELKWLATRVRLFELMPGLRDLTFRLDGLLNSAFSPSLALQHQLPWAQLCLKKLRLDLNSGADKHQLVDCLLTQRHTVTHLSLKNVGFKDEEEYKGLMRFVSAGLTLDFLEFQGLSWLKSWNKLHICLSAVSEYCIEMKCDPGKVVFQTSLVAKMLPIWIENLHSHIHNYSLWPCDSGDGDEGDSVSPSDSDGEEISTAAGSDEVSQ</sequence>
<proteinExistence type="predicted"/>
<protein>
    <submittedName>
        <fullName evidence="2">Uncharacterized protein</fullName>
    </submittedName>
</protein>
<evidence type="ECO:0000313" key="3">
    <source>
        <dbReference type="Proteomes" id="UP000800235"/>
    </source>
</evidence>
<accession>A0A9P4U4V5</accession>
<name>A0A9P4U4V5_9PEZI</name>
<evidence type="ECO:0000256" key="1">
    <source>
        <dbReference type="SAM" id="MobiDB-lite"/>
    </source>
</evidence>
<dbReference type="Proteomes" id="UP000800235">
    <property type="component" value="Unassembled WGS sequence"/>
</dbReference>
<feature type="region of interest" description="Disordered" evidence="1">
    <location>
        <begin position="509"/>
        <end position="538"/>
    </location>
</feature>
<dbReference type="OrthoDB" id="5279008at2759"/>
<reference evidence="2" key="1">
    <citation type="journal article" date="2020" name="Stud. Mycol.">
        <title>101 Dothideomycetes genomes: a test case for predicting lifestyles and emergence of pathogens.</title>
        <authorList>
            <person name="Haridas S."/>
            <person name="Albert R."/>
            <person name="Binder M."/>
            <person name="Bloem J."/>
            <person name="Labutti K."/>
            <person name="Salamov A."/>
            <person name="Andreopoulos B."/>
            <person name="Baker S."/>
            <person name="Barry K."/>
            <person name="Bills G."/>
            <person name="Bluhm B."/>
            <person name="Cannon C."/>
            <person name="Castanera R."/>
            <person name="Culley D."/>
            <person name="Daum C."/>
            <person name="Ezra D."/>
            <person name="Gonzalez J."/>
            <person name="Henrissat B."/>
            <person name="Kuo A."/>
            <person name="Liang C."/>
            <person name="Lipzen A."/>
            <person name="Lutzoni F."/>
            <person name="Magnuson J."/>
            <person name="Mondo S."/>
            <person name="Nolan M."/>
            <person name="Ohm R."/>
            <person name="Pangilinan J."/>
            <person name="Park H.-J."/>
            <person name="Ramirez L."/>
            <person name="Alfaro M."/>
            <person name="Sun H."/>
            <person name="Tritt A."/>
            <person name="Yoshinaga Y."/>
            <person name="Zwiers L.-H."/>
            <person name="Turgeon B."/>
            <person name="Goodwin S."/>
            <person name="Spatafora J."/>
            <person name="Crous P."/>
            <person name="Grigoriev I."/>
        </authorList>
    </citation>
    <scope>NUCLEOTIDE SEQUENCE</scope>
    <source>
        <strain evidence="2">CBS 130266</strain>
    </source>
</reference>
<organism evidence="2 3">
    <name type="scientific">Tothia fuscella</name>
    <dbReference type="NCBI Taxonomy" id="1048955"/>
    <lineage>
        <taxon>Eukaryota</taxon>
        <taxon>Fungi</taxon>
        <taxon>Dikarya</taxon>
        <taxon>Ascomycota</taxon>
        <taxon>Pezizomycotina</taxon>
        <taxon>Dothideomycetes</taxon>
        <taxon>Pleosporomycetidae</taxon>
        <taxon>Venturiales</taxon>
        <taxon>Cylindrosympodiaceae</taxon>
        <taxon>Tothia</taxon>
    </lineage>
</organism>
<gene>
    <name evidence="2" type="ORF">EJ08DRAFT_728742</name>
</gene>